<dbReference type="Proteomes" id="UP000614601">
    <property type="component" value="Unassembled WGS sequence"/>
</dbReference>
<dbReference type="EMBL" id="CAJFCW020000003">
    <property type="protein sequence ID" value="CAG9102841.1"/>
    <property type="molecule type" value="Genomic_DNA"/>
</dbReference>
<keyword evidence="1" id="KW-0812">Transmembrane</keyword>
<dbReference type="AlphaFoldDB" id="A0A811KI29"/>
<accession>A0A811KI29</accession>
<dbReference type="Proteomes" id="UP000783686">
    <property type="component" value="Unassembled WGS sequence"/>
</dbReference>
<dbReference type="InterPro" id="IPR019429">
    <property type="entry name" value="7TM_GPCR_serpentine_rcpt_Sri"/>
</dbReference>
<sequence length="127" mass="13940">MKEYVPFVLNSTIPDLLLALELGIFAHPDPLFPYPAAYVNGLLKYLGPVGGEVSMTLMFNTVAFALSAQCYCIIYRYAMLMDDSWFFKKIVKKSSWCIVLAGKACASIGVGALIHTLSLEGDVSLYS</sequence>
<dbReference type="Pfam" id="PF10327">
    <property type="entry name" value="7TM_GPCR_Sri"/>
    <property type="match status" value="1"/>
</dbReference>
<dbReference type="EMBL" id="CAJFDH010000003">
    <property type="protein sequence ID" value="CAD5214502.1"/>
    <property type="molecule type" value="Genomic_DNA"/>
</dbReference>
<comment type="caution">
    <text evidence="2">The sequence shown here is derived from an EMBL/GenBank/DDBJ whole genome shotgun (WGS) entry which is preliminary data.</text>
</comment>
<keyword evidence="3" id="KW-1185">Reference proteome</keyword>
<evidence type="ECO:0000313" key="3">
    <source>
        <dbReference type="Proteomes" id="UP000614601"/>
    </source>
</evidence>
<evidence type="ECO:0000313" key="2">
    <source>
        <dbReference type="EMBL" id="CAD5214502.1"/>
    </source>
</evidence>
<evidence type="ECO:0000256" key="1">
    <source>
        <dbReference type="SAM" id="Phobius"/>
    </source>
</evidence>
<feature type="transmembrane region" description="Helical" evidence="1">
    <location>
        <begin position="53"/>
        <end position="75"/>
    </location>
</feature>
<keyword evidence="1" id="KW-1133">Transmembrane helix</keyword>
<gene>
    <name evidence="2" type="ORF">BOKJ2_LOCUS5625</name>
</gene>
<keyword evidence="1" id="KW-0472">Membrane</keyword>
<organism evidence="2 3">
    <name type="scientific">Bursaphelenchus okinawaensis</name>
    <dbReference type="NCBI Taxonomy" id="465554"/>
    <lineage>
        <taxon>Eukaryota</taxon>
        <taxon>Metazoa</taxon>
        <taxon>Ecdysozoa</taxon>
        <taxon>Nematoda</taxon>
        <taxon>Chromadorea</taxon>
        <taxon>Rhabditida</taxon>
        <taxon>Tylenchina</taxon>
        <taxon>Tylenchomorpha</taxon>
        <taxon>Aphelenchoidea</taxon>
        <taxon>Aphelenchoididae</taxon>
        <taxon>Bursaphelenchus</taxon>
    </lineage>
</organism>
<proteinExistence type="predicted"/>
<reference evidence="2" key="1">
    <citation type="submission" date="2020-09" db="EMBL/GenBank/DDBJ databases">
        <authorList>
            <person name="Kikuchi T."/>
        </authorList>
    </citation>
    <scope>NUCLEOTIDE SEQUENCE</scope>
    <source>
        <strain evidence="2">SH1</strain>
    </source>
</reference>
<feature type="transmembrane region" description="Helical" evidence="1">
    <location>
        <begin position="96"/>
        <end position="117"/>
    </location>
</feature>
<protein>
    <submittedName>
        <fullName evidence="2">Uncharacterized protein</fullName>
    </submittedName>
</protein>
<name>A0A811KI29_9BILA</name>
<dbReference type="OrthoDB" id="5825733at2759"/>